<dbReference type="GO" id="GO:0004479">
    <property type="term" value="F:methionyl-tRNA formyltransferase activity"/>
    <property type="evidence" value="ECO:0007669"/>
    <property type="project" value="UniProtKB-UniRule"/>
</dbReference>
<dbReference type="EC" id="2.1.2.9" evidence="2 5"/>
<dbReference type="Pfam" id="PF02911">
    <property type="entry name" value="Formyl_trans_C"/>
    <property type="match status" value="1"/>
</dbReference>
<dbReference type="InterPro" id="IPR005794">
    <property type="entry name" value="Fmt"/>
</dbReference>
<feature type="domain" description="Formyl transferase C-terminal" evidence="7">
    <location>
        <begin position="203"/>
        <end position="300"/>
    </location>
</feature>
<dbReference type="InterPro" id="IPR044135">
    <property type="entry name" value="Met-tRNA-FMT_C"/>
</dbReference>
<dbReference type="Proteomes" id="UP000236751">
    <property type="component" value="Unassembled WGS sequence"/>
</dbReference>
<sequence>MRIIFAGTPPFAAAALEALADAGHEIALVLTQPDRPAGRGMKNASSAVKLLAQKRGFGLLQPPSLRQPELHMQLEAVRADIMVVAAYGLILPFSVLNIPKLGCVNIHASLLPRWRGAAPIERAILAGDRETGITIMQMDRGLDTGPILLVRSITIAKDDTAGTLHEKLGQLGAACIVEALALLQQGKIIATPQNDLAATYASKLEKTEAEIDWRMDAENIDRAVRAFNPRPGMHSTVNGISMKVWQTSVDIAETDEKPGEIVAIRPDGIVVACGKHALILKIVQKSGGKKLRSAEFLLGHSLHPHDRFESGE</sequence>
<proteinExistence type="inferred from homology"/>
<dbReference type="PANTHER" id="PTHR11138">
    <property type="entry name" value="METHIONYL-TRNA FORMYLTRANSFERASE"/>
    <property type="match status" value="1"/>
</dbReference>
<dbReference type="CDD" id="cd08704">
    <property type="entry name" value="Met_tRNA_FMT_C"/>
    <property type="match status" value="1"/>
</dbReference>
<dbReference type="InterPro" id="IPR041711">
    <property type="entry name" value="Met-tRNA-FMT_N"/>
</dbReference>
<dbReference type="Gene3D" id="3.40.50.12230">
    <property type="match status" value="1"/>
</dbReference>
<dbReference type="SMR" id="A0A1H5RP76"/>
<evidence type="ECO:0000313" key="8">
    <source>
        <dbReference type="EMBL" id="SEF40139.1"/>
    </source>
</evidence>
<dbReference type="KEGG" id="nmu:Nmul_A0393"/>
<dbReference type="SUPFAM" id="SSF53328">
    <property type="entry name" value="Formyltransferase"/>
    <property type="match status" value="1"/>
</dbReference>
<accession>A0A1H5RP76</accession>
<name>A0A1H5RP76_NITMU</name>
<dbReference type="InterPro" id="IPR011034">
    <property type="entry name" value="Formyl_transferase-like_C_sf"/>
</dbReference>
<comment type="function">
    <text evidence="5">Attaches a formyl group to the free amino group of methionyl-tRNA(fMet). The formyl group appears to play a dual role in the initiator identity of N-formylmethionyl-tRNA by promoting its recognition by IF2 and preventing the misappropriation of this tRNA by the elongation apparatus.</text>
</comment>
<dbReference type="PANTHER" id="PTHR11138:SF5">
    <property type="entry name" value="METHIONYL-TRNA FORMYLTRANSFERASE, MITOCHONDRIAL"/>
    <property type="match status" value="1"/>
</dbReference>
<reference evidence="8 9" key="1">
    <citation type="submission" date="2016-10" db="EMBL/GenBank/DDBJ databases">
        <authorList>
            <person name="de Groot N.N."/>
        </authorList>
    </citation>
    <scope>NUCLEOTIDE SEQUENCE [LARGE SCALE GENOMIC DNA]</scope>
    <source>
        <strain evidence="8 9">Nl13</strain>
    </source>
</reference>
<protein>
    <recommendedName>
        <fullName evidence="2 5">Methionyl-tRNA formyltransferase</fullName>
        <ecNumber evidence="2 5">2.1.2.9</ecNumber>
    </recommendedName>
</protein>
<dbReference type="CDD" id="cd08646">
    <property type="entry name" value="FMT_core_Met-tRNA-FMT_N"/>
    <property type="match status" value="1"/>
</dbReference>
<organism evidence="8 9">
    <name type="scientific">Nitrosospira multiformis (strain ATCC 25196 / NCIMB 11849 / C 71)</name>
    <dbReference type="NCBI Taxonomy" id="323848"/>
    <lineage>
        <taxon>Bacteria</taxon>
        <taxon>Pseudomonadati</taxon>
        <taxon>Pseudomonadota</taxon>
        <taxon>Betaproteobacteria</taxon>
        <taxon>Nitrosomonadales</taxon>
        <taxon>Nitrosomonadaceae</taxon>
        <taxon>Nitrosospira</taxon>
    </lineage>
</organism>
<dbReference type="SUPFAM" id="SSF50486">
    <property type="entry name" value="FMT C-terminal domain-like"/>
    <property type="match status" value="1"/>
</dbReference>
<dbReference type="RefSeq" id="WP_011379755.1">
    <property type="nucleotide sequence ID" value="NC_007614.1"/>
</dbReference>
<comment type="similarity">
    <text evidence="1 5">Belongs to the Fmt family.</text>
</comment>
<evidence type="ECO:0000256" key="3">
    <source>
        <dbReference type="ARBA" id="ARBA00022679"/>
    </source>
</evidence>
<dbReference type="HAMAP" id="MF_00182">
    <property type="entry name" value="Formyl_trans"/>
    <property type="match status" value="1"/>
</dbReference>
<gene>
    <name evidence="5" type="primary">fmt</name>
    <name evidence="8" type="ORF">SAMN05216403_101115</name>
</gene>
<evidence type="ECO:0000256" key="4">
    <source>
        <dbReference type="ARBA" id="ARBA00022917"/>
    </source>
</evidence>
<keyword evidence="3 5" id="KW-0808">Transferase</keyword>
<dbReference type="AlphaFoldDB" id="A0A1H5RP76"/>
<feature type="binding site" evidence="5">
    <location>
        <begin position="109"/>
        <end position="112"/>
    </location>
    <ligand>
        <name>(6S)-5,6,7,8-tetrahydrofolate</name>
        <dbReference type="ChEBI" id="CHEBI:57453"/>
    </ligand>
</feature>
<evidence type="ECO:0000259" key="7">
    <source>
        <dbReference type="Pfam" id="PF02911"/>
    </source>
</evidence>
<dbReference type="InterPro" id="IPR002376">
    <property type="entry name" value="Formyl_transf_N"/>
</dbReference>
<dbReference type="InterPro" id="IPR036477">
    <property type="entry name" value="Formyl_transf_N_sf"/>
</dbReference>
<dbReference type="NCBIfam" id="TIGR00460">
    <property type="entry name" value="fmt"/>
    <property type="match status" value="1"/>
</dbReference>
<comment type="catalytic activity">
    <reaction evidence="5">
        <text>L-methionyl-tRNA(fMet) + (6R)-10-formyltetrahydrofolate = N-formyl-L-methionyl-tRNA(fMet) + (6S)-5,6,7,8-tetrahydrofolate + H(+)</text>
        <dbReference type="Rhea" id="RHEA:24380"/>
        <dbReference type="Rhea" id="RHEA-COMP:9952"/>
        <dbReference type="Rhea" id="RHEA-COMP:9953"/>
        <dbReference type="ChEBI" id="CHEBI:15378"/>
        <dbReference type="ChEBI" id="CHEBI:57453"/>
        <dbReference type="ChEBI" id="CHEBI:78530"/>
        <dbReference type="ChEBI" id="CHEBI:78844"/>
        <dbReference type="ChEBI" id="CHEBI:195366"/>
        <dbReference type="EC" id="2.1.2.9"/>
    </reaction>
</comment>
<keyword evidence="4 5" id="KW-0648">Protein biosynthesis</keyword>
<dbReference type="OrthoDB" id="9802815at2"/>
<dbReference type="GO" id="GO:0005829">
    <property type="term" value="C:cytosol"/>
    <property type="evidence" value="ECO:0007669"/>
    <property type="project" value="TreeGrafter"/>
</dbReference>
<dbReference type="InterPro" id="IPR005793">
    <property type="entry name" value="Formyl_trans_C"/>
</dbReference>
<dbReference type="EMBL" id="FNVK01000001">
    <property type="protein sequence ID" value="SEF40139.1"/>
    <property type="molecule type" value="Genomic_DNA"/>
</dbReference>
<evidence type="ECO:0000256" key="1">
    <source>
        <dbReference type="ARBA" id="ARBA00010699"/>
    </source>
</evidence>
<evidence type="ECO:0000313" key="9">
    <source>
        <dbReference type="Proteomes" id="UP000236751"/>
    </source>
</evidence>
<dbReference type="Pfam" id="PF00551">
    <property type="entry name" value="Formyl_trans_N"/>
    <property type="match status" value="1"/>
</dbReference>
<evidence type="ECO:0000256" key="5">
    <source>
        <dbReference type="HAMAP-Rule" id="MF_00182"/>
    </source>
</evidence>
<evidence type="ECO:0000259" key="6">
    <source>
        <dbReference type="Pfam" id="PF00551"/>
    </source>
</evidence>
<feature type="domain" description="Formyl transferase N-terminal" evidence="6">
    <location>
        <begin position="1"/>
        <end position="180"/>
    </location>
</feature>
<dbReference type="FunFam" id="3.40.50.12230:FF:000001">
    <property type="entry name" value="Methionyl-tRNA formyltransferase"/>
    <property type="match status" value="1"/>
</dbReference>
<evidence type="ECO:0000256" key="2">
    <source>
        <dbReference type="ARBA" id="ARBA00012261"/>
    </source>
</evidence>